<sequence length="67" mass="8139">MNVGREDAFQLAWPAKWSVMESQPSHKYMWLYFTLYWQKEYLQEKSKRSVIIQRAMSWTFTTAGSFH</sequence>
<dbReference type="Proteomes" id="UP000265520">
    <property type="component" value="Unassembled WGS sequence"/>
</dbReference>
<reference evidence="1 2" key="1">
    <citation type="journal article" date="2018" name="Front. Plant Sci.">
        <title>Red Clover (Trifolium pratense) and Zigzag Clover (T. medium) - A Picture of Genomic Similarities and Differences.</title>
        <authorList>
            <person name="Dluhosova J."/>
            <person name="Istvanek J."/>
            <person name="Nedelnik J."/>
            <person name="Repkova J."/>
        </authorList>
    </citation>
    <scope>NUCLEOTIDE SEQUENCE [LARGE SCALE GENOMIC DNA]</scope>
    <source>
        <strain evidence="2">cv. 10/8</strain>
        <tissue evidence="1">Leaf</tissue>
    </source>
</reference>
<dbReference type="EMBL" id="LXQA010023154">
    <property type="protein sequence ID" value="MCH92660.1"/>
    <property type="molecule type" value="Genomic_DNA"/>
</dbReference>
<keyword evidence="2" id="KW-1185">Reference proteome</keyword>
<accession>A0A392MYQ6</accession>
<name>A0A392MYQ6_9FABA</name>
<organism evidence="1 2">
    <name type="scientific">Trifolium medium</name>
    <dbReference type="NCBI Taxonomy" id="97028"/>
    <lineage>
        <taxon>Eukaryota</taxon>
        <taxon>Viridiplantae</taxon>
        <taxon>Streptophyta</taxon>
        <taxon>Embryophyta</taxon>
        <taxon>Tracheophyta</taxon>
        <taxon>Spermatophyta</taxon>
        <taxon>Magnoliopsida</taxon>
        <taxon>eudicotyledons</taxon>
        <taxon>Gunneridae</taxon>
        <taxon>Pentapetalae</taxon>
        <taxon>rosids</taxon>
        <taxon>fabids</taxon>
        <taxon>Fabales</taxon>
        <taxon>Fabaceae</taxon>
        <taxon>Papilionoideae</taxon>
        <taxon>50 kb inversion clade</taxon>
        <taxon>NPAAA clade</taxon>
        <taxon>Hologalegina</taxon>
        <taxon>IRL clade</taxon>
        <taxon>Trifolieae</taxon>
        <taxon>Trifolium</taxon>
    </lineage>
</organism>
<proteinExistence type="predicted"/>
<evidence type="ECO:0000313" key="1">
    <source>
        <dbReference type="EMBL" id="MCH92660.1"/>
    </source>
</evidence>
<evidence type="ECO:0000313" key="2">
    <source>
        <dbReference type="Proteomes" id="UP000265520"/>
    </source>
</evidence>
<dbReference type="AlphaFoldDB" id="A0A392MYQ6"/>
<protein>
    <submittedName>
        <fullName evidence="1">Uncharacterized protein</fullName>
    </submittedName>
</protein>
<comment type="caution">
    <text evidence="1">The sequence shown here is derived from an EMBL/GenBank/DDBJ whole genome shotgun (WGS) entry which is preliminary data.</text>
</comment>